<evidence type="ECO:0000313" key="2">
    <source>
        <dbReference type="Proteomes" id="UP000186216"/>
    </source>
</evidence>
<accession>A0AA46A658</accession>
<dbReference type="Proteomes" id="UP000186216">
    <property type="component" value="Unassembled WGS sequence"/>
</dbReference>
<dbReference type="AlphaFoldDB" id="A0AA46A658"/>
<proteinExistence type="predicted"/>
<evidence type="ECO:0000313" key="1">
    <source>
        <dbReference type="EMBL" id="SIS92744.1"/>
    </source>
</evidence>
<dbReference type="EMBL" id="FTOU01000009">
    <property type="protein sequence ID" value="SIS92744.1"/>
    <property type="molecule type" value="Genomic_DNA"/>
</dbReference>
<dbReference type="RefSeq" id="WP_272848053.1">
    <property type="nucleotide sequence ID" value="NZ_CP067140.1"/>
</dbReference>
<sequence>MRPHIHFPLIARRNPTDDAYPIRIQDSLFAKHALPVSARTTTLSEQLPPYPGAIHAHWQATANTKGFDIIKRIRDRYHLALRCHACAHVHASRIYTLVSAQPQCPACLLGRLERDARAAGLTHLRRDPAHRHYSFYRAACGHQLRRQHEIIRRVAAGTTELRCESCHAAIEAAEARRRGWMQTGPDPEGDPNYRIYTHADGCGVLQRIARANMQTGRFTCATCGEAWVASGSFLYAMAFTLANGRELVKLGYSRDPTSRLLHQLRMDRDIPCEFLRVVPMATGQLAIRTEKALHVRLRHAHPDAVVDPASYRDQIRVRSENYDAALTPQILSMLDDIEKKAAAA</sequence>
<name>A0AA46A658_9RHOB</name>
<comment type="caution">
    <text evidence="1">The sequence shown here is derived from an EMBL/GenBank/DDBJ whole genome shotgun (WGS) entry which is preliminary data.</text>
</comment>
<reference evidence="1 2" key="1">
    <citation type="submission" date="2017-01" db="EMBL/GenBank/DDBJ databases">
        <authorList>
            <person name="Varghese N."/>
            <person name="Submissions S."/>
        </authorList>
    </citation>
    <scope>NUCLEOTIDE SEQUENCE [LARGE SCALE GENOMIC DNA]</scope>
    <source>
        <strain evidence="1 2">DSM 18447</strain>
    </source>
</reference>
<gene>
    <name evidence="1" type="ORF">SAMN05421772_10923</name>
</gene>
<protein>
    <submittedName>
        <fullName evidence="1">Uncharacterized protein</fullName>
    </submittedName>
</protein>
<organism evidence="1 2">
    <name type="scientific">Paracoccus saliphilus</name>
    <dbReference type="NCBI Taxonomy" id="405559"/>
    <lineage>
        <taxon>Bacteria</taxon>
        <taxon>Pseudomonadati</taxon>
        <taxon>Pseudomonadota</taxon>
        <taxon>Alphaproteobacteria</taxon>
        <taxon>Rhodobacterales</taxon>
        <taxon>Paracoccaceae</taxon>
        <taxon>Paracoccus</taxon>
    </lineage>
</organism>